<accession>A0ABP0FU05</accession>
<feature type="region of interest" description="Disordered" evidence="1">
    <location>
        <begin position="187"/>
        <end position="207"/>
    </location>
</feature>
<dbReference type="EMBL" id="CAWYQH010000096">
    <property type="protein sequence ID" value="CAK8682813.1"/>
    <property type="molecule type" value="Genomic_DNA"/>
</dbReference>
<feature type="compositionally biased region" description="Polar residues" evidence="1">
    <location>
        <begin position="187"/>
        <end position="200"/>
    </location>
</feature>
<evidence type="ECO:0008006" key="4">
    <source>
        <dbReference type="Google" id="ProtNLM"/>
    </source>
</evidence>
<protein>
    <recommendedName>
        <fullName evidence="4">DUF3741 domain-containing protein</fullName>
    </recommendedName>
</protein>
<evidence type="ECO:0000313" key="3">
    <source>
        <dbReference type="Proteomes" id="UP001642483"/>
    </source>
</evidence>
<feature type="compositionally biased region" description="Basic and acidic residues" evidence="1">
    <location>
        <begin position="79"/>
        <end position="91"/>
    </location>
</feature>
<gene>
    <name evidence="2" type="ORF">CVLEPA_LOCUS13589</name>
</gene>
<comment type="caution">
    <text evidence="2">The sequence shown here is derived from an EMBL/GenBank/DDBJ whole genome shotgun (WGS) entry which is preliminary data.</text>
</comment>
<feature type="region of interest" description="Disordered" evidence="1">
    <location>
        <begin position="675"/>
        <end position="703"/>
    </location>
</feature>
<proteinExistence type="predicted"/>
<evidence type="ECO:0000313" key="2">
    <source>
        <dbReference type="EMBL" id="CAK8682813.1"/>
    </source>
</evidence>
<feature type="compositionally biased region" description="Polar residues" evidence="1">
    <location>
        <begin position="598"/>
        <end position="609"/>
    </location>
</feature>
<feature type="region of interest" description="Disordered" evidence="1">
    <location>
        <begin position="598"/>
        <end position="654"/>
    </location>
</feature>
<organism evidence="2 3">
    <name type="scientific">Clavelina lepadiformis</name>
    <name type="common">Light-bulb sea squirt</name>
    <name type="synonym">Ascidia lepadiformis</name>
    <dbReference type="NCBI Taxonomy" id="159417"/>
    <lineage>
        <taxon>Eukaryota</taxon>
        <taxon>Metazoa</taxon>
        <taxon>Chordata</taxon>
        <taxon>Tunicata</taxon>
        <taxon>Ascidiacea</taxon>
        <taxon>Aplousobranchia</taxon>
        <taxon>Clavelinidae</taxon>
        <taxon>Clavelina</taxon>
    </lineage>
</organism>
<reference evidence="2 3" key="1">
    <citation type="submission" date="2024-02" db="EMBL/GenBank/DDBJ databases">
        <authorList>
            <person name="Daric V."/>
            <person name="Darras S."/>
        </authorList>
    </citation>
    <scope>NUCLEOTIDE SEQUENCE [LARGE SCALE GENOMIC DNA]</scope>
</reference>
<dbReference type="Proteomes" id="UP001642483">
    <property type="component" value="Unassembled WGS sequence"/>
</dbReference>
<feature type="region of interest" description="Disordered" evidence="1">
    <location>
        <begin position="51"/>
        <end position="128"/>
    </location>
</feature>
<feature type="compositionally biased region" description="Polar residues" evidence="1">
    <location>
        <begin position="621"/>
        <end position="643"/>
    </location>
</feature>
<sequence>MADTKAPAPIVDSETSVDYYVTTVKNKADAEPIQEGDDVAKSPVSIVVSVDRAGSVKVRKRKKSKRRKKKSNLAFEDIDFPKSEDSLKHQSSDSGDSSTKFRRRSSSVSEKDFRKNVKRSLSSRSTGKENLEPIDFSAVRRRVKKKNSFKNNRNGMLLDVDTPFTAQSSLLVNGHRSTSIDSCQTTLDTRINGDDSSSSMRPAKKQVNRQDALATLDAFMVEVEEATTVAKKQQEGERCKDPVLRRSHSLTEISDTDYVMFDINPPNNSMASESTIRSTSTIPSFSMAHRKNESVGQHSVMSSVFLSDREVSIEEARVFGHHRAANTSSSDAKSDKRPRSLCDIVQDAELLGEIANKKVTEVDGLQQNKPPPLLTPGKDLNYGITHLEQVCNLIEQIGDLRNENQMLRKRVHDLELQVEILKEWKVPHGKSDLNKLDYHSSFKRPSHPVDRIRDAISRSRKISVDKIGNSAHDHKTISQPLMLLNDDPNHAVLLGSSNSFSVIPDRPVIYSNVRLKKNSRRHNYSKDDLDLFTKGRWKFWKGQGRTFEQPLKKQVISSIKAEHTQGSAVHLKSASVTLDSLLNNLDNDFSQKMIQWQSSVKTNRASSRASEPPLDRGNRPIASSSTLVMTSSDETKTTKSVSPDLNRPDFNSKGGRRFWEKVSARNLSWRSDHRRTMSEDQVAASNADSDRESTLTRSRSAAVAKTFHKSMPCVTQQELGGAEDTKLPSGTHAVTQSLNSAEWSAIQEAFPTTSSSNGKPIQRLYSGSQARFTSPLRKKNNNSNKRKSWSFSKPVASKYYLPSDDFGMGSNVGIAESIGQQMTLDLDNEDVKSATKDVNSEELGYLKRSTVVLREKVILLCFVFHQSLIRVVTLVTNR</sequence>
<name>A0ABP0FU05_CLALP</name>
<evidence type="ECO:0000256" key="1">
    <source>
        <dbReference type="SAM" id="MobiDB-lite"/>
    </source>
</evidence>
<feature type="compositionally biased region" description="Basic residues" evidence="1">
    <location>
        <begin position="57"/>
        <end position="71"/>
    </location>
</feature>
<keyword evidence="3" id="KW-1185">Reference proteome</keyword>